<dbReference type="Pfam" id="PF21658">
    <property type="entry name" value="LNYV_PP_C"/>
    <property type="match status" value="1"/>
</dbReference>
<organism evidence="2 3">
    <name type="scientific">Trifolium pratense virus B</name>
    <dbReference type="NCBI Taxonomy" id="2448907"/>
    <lineage>
        <taxon>Viruses</taxon>
        <taxon>Riboviria</taxon>
        <taxon>Orthornavirae</taxon>
        <taxon>Negarnaviricota</taxon>
        <taxon>Haploviricotina</taxon>
        <taxon>Monjiviricetes</taxon>
        <taxon>Mononegavirales</taxon>
        <taxon>Rhabdoviridae</taxon>
        <taxon>Betarhabdovirinae</taxon>
        <taxon>Alphacytorhabdovirus</taxon>
        <taxon>Alphacytorhabdovirus betatrifolii</taxon>
        <taxon>Cytorhabdovirus betatrifolii</taxon>
    </lineage>
</organism>
<name>A0A510C2C4_9RHAB</name>
<protein>
    <submittedName>
        <fullName evidence="2">Putative P protein</fullName>
    </submittedName>
</protein>
<dbReference type="CDD" id="cd20712">
    <property type="entry name" value="LNYV_P-protein-C_like"/>
    <property type="match status" value="1"/>
</dbReference>
<dbReference type="Gene3D" id="1.20.120.1590">
    <property type="match status" value="1"/>
</dbReference>
<keyword evidence="3" id="KW-1185">Reference proteome</keyword>
<dbReference type="GeneID" id="80536056"/>
<dbReference type="InterPro" id="IPR048486">
    <property type="entry name" value="PP_C_cytorhabdovirus"/>
</dbReference>
<evidence type="ECO:0000313" key="2">
    <source>
        <dbReference type="EMBL" id="AYH53269.1"/>
    </source>
</evidence>
<accession>A0A510C2C4</accession>
<evidence type="ECO:0000313" key="3">
    <source>
        <dbReference type="Proteomes" id="UP000681380"/>
    </source>
</evidence>
<feature type="domain" description="Phosphoprotein C-terminal" evidence="1">
    <location>
        <begin position="236"/>
        <end position="294"/>
    </location>
</feature>
<proteinExistence type="predicted"/>
<dbReference type="Proteomes" id="UP000681380">
    <property type="component" value="Segment"/>
</dbReference>
<dbReference type="KEGG" id="vg:80536056"/>
<reference evidence="2 3" key="1">
    <citation type="journal article" date="2019" name="Plant Pathol.">
        <title>Molecular and biological properties of two putative new cytorhabdoviruses infecting Trifolium pratense.</title>
        <authorList>
            <person name="Franova J."/>
            <person name="Sarkisova T."/>
            <person name="Jakesova H."/>
            <person name="Koloniuk I."/>
        </authorList>
    </citation>
    <scope>NUCLEOTIDE SEQUENCE [LARGE SCALE GENOMIC DNA]</scope>
    <source>
        <strain evidence="2">1/2014</strain>
    </source>
</reference>
<sequence length="310" mass="33335">MADQDLDFGSVDTSLLRSPNGYTDSDDHTDFTGMLVDDTQIPDGVVEGSAKPVSDNHIDPKIVVSLLELAASTQGVRVDDVMTNTAVALAHKFGLEANSMEWFLAGITFANNNMLLEKMKSAISDLQTEVRNIQVASNSVKTNSAELTSKLKSNRADITKELDKTRDSVLSALGSMAIKTTSNEPVGELVTVGISHGKKKKSTDHTVPPPQPINPELITPTLTKVISVKSPDEKIYFEKEKLLIDLGFGLEDIAGYSPLAIDFIITDNMLEVASAGLTEEIKDALQNQAIDNQIAVETMSDLMAGPSGTK</sequence>
<dbReference type="EMBL" id="MH982249">
    <property type="protein sequence ID" value="AYH53269.1"/>
    <property type="molecule type" value="Viral_cRNA"/>
</dbReference>
<evidence type="ECO:0000259" key="1">
    <source>
        <dbReference type="Pfam" id="PF21658"/>
    </source>
</evidence>
<dbReference type="RefSeq" id="YP_010798021.1">
    <property type="nucleotide sequence ID" value="NC_076289.1"/>
</dbReference>